<dbReference type="GO" id="GO:0016020">
    <property type="term" value="C:membrane"/>
    <property type="evidence" value="ECO:0007669"/>
    <property type="project" value="UniProtKB-SubCell"/>
</dbReference>
<comment type="subcellular location">
    <subcellularLocation>
        <location evidence="1">Endomembrane system</location>
        <topology evidence="1">Multi-pass membrane protein</topology>
    </subcellularLocation>
    <subcellularLocation>
        <location evidence="5">Membrane</location>
        <topology evidence="5">Multi-pass membrane protein</topology>
    </subcellularLocation>
</comment>
<feature type="transmembrane region" description="Helical" evidence="6">
    <location>
        <begin position="286"/>
        <end position="308"/>
    </location>
</feature>
<comment type="caution">
    <text evidence="8">The sequence shown here is derived from an EMBL/GenBank/DDBJ whole genome shotgun (WGS) entry which is preliminary data.</text>
</comment>
<dbReference type="PANTHER" id="PTHR42829:SF2">
    <property type="entry name" value="NADH-UBIQUINONE OXIDOREDUCTASE CHAIN 5"/>
    <property type="match status" value="1"/>
</dbReference>
<dbReference type="InterPro" id="IPR003945">
    <property type="entry name" value="NU5C-like"/>
</dbReference>
<dbReference type="AlphaFoldDB" id="A0A098Y9J3"/>
<proteinExistence type="predicted"/>
<dbReference type="STRING" id="1522368.IN07_06435"/>
<evidence type="ECO:0000313" key="8">
    <source>
        <dbReference type="EMBL" id="KGH47523.1"/>
    </source>
</evidence>
<dbReference type="RefSeq" id="WP_036334436.1">
    <property type="nucleotide sequence ID" value="NZ_JPMX01000021.1"/>
</dbReference>
<feature type="transmembrane region" description="Helical" evidence="6">
    <location>
        <begin position="314"/>
        <end position="337"/>
    </location>
</feature>
<feature type="transmembrane region" description="Helical" evidence="6">
    <location>
        <begin position="440"/>
        <end position="457"/>
    </location>
</feature>
<dbReference type="PANTHER" id="PTHR42829">
    <property type="entry name" value="NADH-UBIQUINONE OXIDOREDUCTASE CHAIN 5"/>
    <property type="match status" value="1"/>
</dbReference>
<feature type="transmembrane region" description="Helical" evidence="6">
    <location>
        <begin position="105"/>
        <end position="129"/>
    </location>
</feature>
<keyword evidence="2 5" id="KW-0812">Transmembrane</keyword>
<evidence type="ECO:0000256" key="2">
    <source>
        <dbReference type="ARBA" id="ARBA00022692"/>
    </source>
</evidence>
<feature type="transmembrane region" description="Helical" evidence="6">
    <location>
        <begin position="63"/>
        <end position="93"/>
    </location>
</feature>
<dbReference type="GO" id="GO:0015990">
    <property type="term" value="P:electron transport coupled proton transport"/>
    <property type="evidence" value="ECO:0007669"/>
    <property type="project" value="TreeGrafter"/>
</dbReference>
<feature type="transmembrane region" description="Helical" evidence="6">
    <location>
        <begin position="165"/>
        <end position="184"/>
    </location>
</feature>
<dbReference type="Pfam" id="PF00361">
    <property type="entry name" value="Proton_antipo_M"/>
    <property type="match status" value="1"/>
</dbReference>
<dbReference type="GO" id="GO:0003954">
    <property type="term" value="F:NADH dehydrogenase activity"/>
    <property type="evidence" value="ECO:0007669"/>
    <property type="project" value="TreeGrafter"/>
</dbReference>
<dbReference type="Proteomes" id="UP000029713">
    <property type="component" value="Unassembled WGS sequence"/>
</dbReference>
<keyword evidence="4 6" id="KW-0472">Membrane</keyword>
<dbReference type="PRINTS" id="PR01434">
    <property type="entry name" value="NADHDHGNASE5"/>
</dbReference>
<feature type="transmembrane region" description="Helical" evidence="6">
    <location>
        <begin position="477"/>
        <end position="495"/>
    </location>
</feature>
<feature type="transmembrane region" description="Helical" evidence="6">
    <location>
        <begin position="230"/>
        <end position="249"/>
    </location>
</feature>
<evidence type="ECO:0000259" key="7">
    <source>
        <dbReference type="Pfam" id="PF00361"/>
    </source>
</evidence>
<dbReference type="EMBL" id="JPMX01000021">
    <property type="protein sequence ID" value="KGH47523.1"/>
    <property type="molecule type" value="Genomic_DNA"/>
</dbReference>
<gene>
    <name evidence="8" type="ORF">IN07_06435</name>
</gene>
<dbReference type="GO" id="GO:0008137">
    <property type="term" value="F:NADH dehydrogenase (ubiquinone) activity"/>
    <property type="evidence" value="ECO:0007669"/>
    <property type="project" value="InterPro"/>
</dbReference>
<sequence>MTGLLWACAAVPAVVGAGLCVTGRRADRVAPAVGIVTAGVVLVLSIAVALGRPAGSAPFLPGAVFGLAVDALAAVVLPAVAAVTLLVLLFAAADITGARARFTGLVLLFAAAVVVTVCATTLPTLLFAWEVMGATSYALIGFRWQERHRVGAGLTAFLTTRTADLGLYLAAGAALAAGSGLALTDLPELPAPWRDVAAAGLLVAALGKAAQLPFTAWLSAAMQGPSPVSALLHSAAMVAMGGYLLLRVAPLLGATSWAGPTAAWVGALTALLLGAVALAQRDLKQLLAASTAAQLGFVVLGAGVAAVAGGTAHLVAHAATKALLFLAAGAWLTALGTKQLPALRGAARRWPLVGICAGVGALALAGVAPLSLWATKDAVLAGAHEESLALYLVGLAAAALSAGYAGKVLWLVWQRLPADAETGYDTEEEGTRRVRVLQQAPLVVLAVGAAVLGLLALPPVADTLRRALGAGSAPTPGLVELAVSALVAVVVLLLVRIRPLQPLPGWLEGWLGLARATDVVVVRPVLRTAEALARFDDRVLARAVTGAGRGALRTARAAARFDDGVLDRAVAGSATAGVRLADATGRADLAGPDAAVRSLAAGTRWLGGWARRTQTGQLHQYYVSAAVVLAAALALLLAVR</sequence>
<feature type="transmembrane region" description="Helical" evidence="6">
    <location>
        <begin position="32"/>
        <end position="51"/>
    </location>
</feature>
<feature type="transmembrane region" description="Helical" evidence="6">
    <location>
        <begin position="621"/>
        <end position="639"/>
    </location>
</feature>
<keyword evidence="3 6" id="KW-1133">Transmembrane helix</keyword>
<feature type="transmembrane region" description="Helical" evidence="6">
    <location>
        <begin position="261"/>
        <end position="279"/>
    </location>
</feature>
<reference evidence="8 9" key="1">
    <citation type="submission" date="2014-07" db="EMBL/GenBank/DDBJ databases">
        <title>Biosystematic studies on Modestobacter strains isolated from extreme hyper-arid desert soil and from historic building.</title>
        <authorList>
            <person name="Bukarasam K."/>
            <person name="Bull A."/>
            <person name="Girard G."/>
            <person name="van Wezel G."/>
            <person name="Goodfellow M."/>
        </authorList>
    </citation>
    <scope>NUCLEOTIDE SEQUENCE [LARGE SCALE GENOMIC DNA]</scope>
    <source>
        <strain evidence="8 9">KNN45-2b</strain>
    </source>
</reference>
<accession>A0A098Y9J3</accession>
<dbReference type="InterPro" id="IPR001750">
    <property type="entry name" value="ND/Mrp_TM"/>
</dbReference>
<feature type="transmembrane region" description="Helical" evidence="6">
    <location>
        <begin position="196"/>
        <end position="218"/>
    </location>
</feature>
<keyword evidence="9" id="KW-1185">Reference proteome</keyword>
<dbReference type="GO" id="GO:0042773">
    <property type="term" value="P:ATP synthesis coupled electron transport"/>
    <property type="evidence" value="ECO:0007669"/>
    <property type="project" value="InterPro"/>
</dbReference>
<feature type="transmembrane region" description="Helical" evidence="6">
    <location>
        <begin position="349"/>
        <end position="368"/>
    </location>
</feature>
<evidence type="ECO:0000256" key="1">
    <source>
        <dbReference type="ARBA" id="ARBA00004127"/>
    </source>
</evidence>
<protein>
    <submittedName>
        <fullName evidence="8">NADH dehydrogenase</fullName>
    </submittedName>
</protein>
<name>A0A098Y9J3_9ACTN</name>
<feature type="transmembrane region" description="Helical" evidence="6">
    <location>
        <begin position="388"/>
        <end position="406"/>
    </location>
</feature>
<feature type="domain" description="NADH:quinone oxidoreductase/Mrp antiporter transmembrane" evidence="7">
    <location>
        <begin position="120"/>
        <end position="393"/>
    </location>
</feature>
<organism evidence="8 9">
    <name type="scientific">Modestobacter caceresii</name>
    <dbReference type="NCBI Taxonomy" id="1522368"/>
    <lineage>
        <taxon>Bacteria</taxon>
        <taxon>Bacillati</taxon>
        <taxon>Actinomycetota</taxon>
        <taxon>Actinomycetes</taxon>
        <taxon>Geodermatophilales</taxon>
        <taxon>Geodermatophilaceae</taxon>
        <taxon>Modestobacter</taxon>
    </lineage>
</organism>
<dbReference type="Gene3D" id="1.20.5.2700">
    <property type="match status" value="1"/>
</dbReference>
<evidence type="ECO:0000256" key="4">
    <source>
        <dbReference type="ARBA" id="ARBA00023136"/>
    </source>
</evidence>
<dbReference type="OrthoDB" id="9811798at2"/>
<evidence type="ECO:0000256" key="6">
    <source>
        <dbReference type="SAM" id="Phobius"/>
    </source>
</evidence>
<evidence type="ECO:0000256" key="5">
    <source>
        <dbReference type="RuleBase" id="RU000320"/>
    </source>
</evidence>
<evidence type="ECO:0000256" key="3">
    <source>
        <dbReference type="ARBA" id="ARBA00022989"/>
    </source>
</evidence>
<evidence type="ECO:0000313" key="9">
    <source>
        <dbReference type="Proteomes" id="UP000029713"/>
    </source>
</evidence>
<dbReference type="GO" id="GO:0012505">
    <property type="term" value="C:endomembrane system"/>
    <property type="evidence" value="ECO:0007669"/>
    <property type="project" value="UniProtKB-SubCell"/>
</dbReference>